<proteinExistence type="predicted"/>
<protein>
    <submittedName>
        <fullName evidence="2">Uncharacterized protein</fullName>
    </submittedName>
</protein>
<dbReference type="AlphaFoldDB" id="A0AAE1VNT1"/>
<comment type="caution">
    <text evidence="2">The sequence shown here is derived from an EMBL/GenBank/DDBJ whole genome shotgun (WGS) entry which is preliminary data.</text>
</comment>
<dbReference type="Proteomes" id="UP001291623">
    <property type="component" value="Unassembled WGS sequence"/>
</dbReference>
<evidence type="ECO:0000313" key="3">
    <source>
        <dbReference type="Proteomes" id="UP001291623"/>
    </source>
</evidence>
<dbReference type="PANTHER" id="PTHR31722">
    <property type="entry name" value="OS06G0675200 PROTEIN"/>
    <property type="match status" value="1"/>
</dbReference>
<accession>A0AAE1VNT1</accession>
<feature type="region of interest" description="Disordered" evidence="1">
    <location>
        <begin position="89"/>
        <end position="115"/>
    </location>
</feature>
<gene>
    <name evidence="2" type="ORF">RND71_003539</name>
</gene>
<evidence type="ECO:0000256" key="1">
    <source>
        <dbReference type="SAM" id="MobiDB-lite"/>
    </source>
</evidence>
<keyword evidence="3" id="KW-1185">Reference proteome</keyword>
<name>A0AAE1VNT1_9SOLA</name>
<feature type="compositionally biased region" description="Basic and acidic residues" evidence="1">
    <location>
        <begin position="89"/>
        <end position="106"/>
    </location>
</feature>
<reference evidence="2" key="1">
    <citation type="submission" date="2023-12" db="EMBL/GenBank/DDBJ databases">
        <title>Genome assembly of Anisodus tanguticus.</title>
        <authorList>
            <person name="Wang Y.-J."/>
        </authorList>
    </citation>
    <scope>NUCLEOTIDE SEQUENCE</scope>
    <source>
        <strain evidence="2">KB-2021</strain>
        <tissue evidence="2">Leaf</tissue>
    </source>
</reference>
<sequence length="115" mass="13187">MTISTKRLWSPRISSSLSPGYSMISADDLFCKGKLLPLRDNCTKTTTLKDELLVVDDDYNDIFIPRMGKGLMKSWMERLGLNRSHILPRKADKSSGGLDRIDETKTPDFYQYHRS</sequence>
<dbReference type="PANTHER" id="PTHR31722:SF71">
    <property type="entry name" value="GENOME ASSEMBLY, CHROMOSOME: A05"/>
    <property type="match status" value="1"/>
</dbReference>
<dbReference type="EMBL" id="JAVYJV010000002">
    <property type="protein sequence ID" value="KAK4377243.1"/>
    <property type="molecule type" value="Genomic_DNA"/>
</dbReference>
<evidence type="ECO:0000313" key="2">
    <source>
        <dbReference type="EMBL" id="KAK4377243.1"/>
    </source>
</evidence>
<organism evidence="2 3">
    <name type="scientific">Anisodus tanguticus</name>
    <dbReference type="NCBI Taxonomy" id="243964"/>
    <lineage>
        <taxon>Eukaryota</taxon>
        <taxon>Viridiplantae</taxon>
        <taxon>Streptophyta</taxon>
        <taxon>Embryophyta</taxon>
        <taxon>Tracheophyta</taxon>
        <taxon>Spermatophyta</taxon>
        <taxon>Magnoliopsida</taxon>
        <taxon>eudicotyledons</taxon>
        <taxon>Gunneridae</taxon>
        <taxon>Pentapetalae</taxon>
        <taxon>asterids</taxon>
        <taxon>lamiids</taxon>
        <taxon>Solanales</taxon>
        <taxon>Solanaceae</taxon>
        <taxon>Solanoideae</taxon>
        <taxon>Hyoscyameae</taxon>
        <taxon>Anisodus</taxon>
    </lineage>
</organism>